<organism evidence="3 4">
    <name type="scientific">Apiospora hydei</name>
    <dbReference type="NCBI Taxonomy" id="1337664"/>
    <lineage>
        <taxon>Eukaryota</taxon>
        <taxon>Fungi</taxon>
        <taxon>Dikarya</taxon>
        <taxon>Ascomycota</taxon>
        <taxon>Pezizomycotina</taxon>
        <taxon>Sordariomycetes</taxon>
        <taxon>Xylariomycetidae</taxon>
        <taxon>Amphisphaeriales</taxon>
        <taxon>Apiosporaceae</taxon>
        <taxon>Apiospora</taxon>
    </lineage>
</organism>
<name>A0ABR1VVY2_9PEZI</name>
<dbReference type="RefSeq" id="XP_066666297.1">
    <property type="nucleotide sequence ID" value="XM_066814335.1"/>
</dbReference>
<proteinExistence type="predicted"/>
<evidence type="ECO:0000313" key="4">
    <source>
        <dbReference type="Proteomes" id="UP001433268"/>
    </source>
</evidence>
<evidence type="ECO:0000256" key="2">
    <source>
        <dbReference type="SAM" id="Phobius"/>
    </source>
</evidence>
<evidence type="ECO:0000256" key="1">
    <source>
        <dbReference type="SAM" id="MobiDB-lite"/>
    </source>
</evidence>
<keyword evidence="2" id="KW-1133">Transmembrane helix</keyword>
<accession>A0ABR1VVY2</accession>
<feature type="transmembrane region" description="Helical" evidence="2">
    <location>
        <begin position="111"/>
        <end position="131"/>
    </location>
</feature>
<dbReference type="GeneID" id="92047395"/>
<feature type="region of interest" description="Disordered" evidence="1">
    <location>
        <begin position="650"/>
        <end position="724"/>
    </location>
</feature>
<gene>
    <name evidence="3" type="ORF">PG997_010020</name>
</gene>
<comment type="caution">
    <text evidence="3">The sequence shown here is derived from an EMBL/GenBank/DDBJ whole genome shotgun (WGS) entry which is preliminary data.</text>
</comment>
<keyword evidence="4" id="KW-1185">Reference proteome</keyword>
<evidence type="ECO:0000313" key="3">
    <source>
        <dbReference type="EMBL" id="KAK8075357.1"/>
    </source>
</evidence>
<protein>
    <submittedName>
        <fullName evidence="3">Uncharacterized protein</fullName>
    </submittedName>
</protein>
<dbReference type="Proteomes" id="UP001433268">
    <property type="component" value="Unassembled WGS sequence"/>
</dbReference>
<feature type="transmembrane region" description="Helical" evidence="2">
    <location>
        <begin position="546"/>
        <end position="572"/>
    </location>
</feature>
<dbReference type="EMBL" id="JAQQWN010000007">
    <property type="protein sequence ID" value="KAK8075357.1"/>
    <property type="molecule type" value="Genomic_DNA"/>
</dbReference>
<keyword evidence="2" id="KW-0812">Transmembrane</keyword>
<feature type="transmembrane region" description="Helical" evidence="2">
    <location>
        <begin position="35"/>
        <end position="59"/>
    </location>
</feature>
<reference evidence="3 4" key="1">
    <citation type="submission" date="2023-01" db="EMBL/GenBank/DDBJ databases">
        <title>Analysis of 21 Apiospora genomes using comparative genomics revels a genus with tremendous synthesis potential of carbohydrate active enzymes and secondary metabolites.</title>
        <authorList>
            <person name="Sorensen T."/>
        </authorList>
    </citation>
    <scope>NUCLEOTIDE SEQUENCE [LARGE SCALE GENOMIC DNA]</scope>
    <source>
        <strain evidence="3 4">CBS 114990</strain>
    </source>
</reference>
<feature type="compositionally biased region" description="Polar residues" evidence="1">
    <location>
        <begin position="661"/>
        <end position="672"/>
    </location>
</feature>
<sequence length="724" mass="80517">MDADAQVHLGIWTNWSRGSAVKGATLTTTREQGNLLIAFTALFVPFVASRFWRIFAIIFHQCYSTSDMRDAIHHQRQVALRNSSSPESGLMTLIRLMWAWRRTARRSWIRVLPVTMFSVFSIGAFTVAGGFSSQISTSDEVLLRGDDCEAPTAITNGNLTLSSAETSYWASLENTVNNYAQQCYSNQSSGLLECSKFVVRTVPTAVMDYNAPCPFRSGICRRNSSNLLLDTGHLNSNDIFGLNARRDETFTMRYVLKCAPLVTESYTQAVTAFNRTFTVYNYGPGLSTADSKPNYTIAVPDIESQARNFLTFQGAFVETSSTFRPDPAVVEPDGDVSLFFLSGNGVHFVSKAEDDWYRATVRAGTLSNFDGPEAHDTYRPEEAASPLGCIEQFQWCRDPDQGQCGKLEGSLDSQISATPWFNISREDLEPDRPVSQTRLGSAIIWAWYALSIDSGDNLSTTINRIGAATLASQESISQGLMWTINEKQWQLDVTRWWHIMLASFQAKFVNTAQGSKDSPFRPYTIPPANDYERERCSNQKIRSTKYANFSILGLVLTYSLGAIIVIISFIIVPVLRLLQKHGWYDKYAYLEWEGDTAIQLHRVAQDQLGHGHWTDCDERIPITRPDDLLAPLDISDPKHPMLARIVDNTTSEEPKPETTSQHSASEQTSLESSVEHIDNGSAGGTSVGVRRAFSDAHSGALGGKRFHGLDADLERCQTRPGTAP</sequence>
<feature type="compositionally biased region" description="Basic and acidic residues" evidence="1">
    <location>
        <begin position="707"/>
        <end position="717"/>
    </location>
</feature>
<keyword evidence="2" id="KW-0472">Membrane</keyword>